<protein>
    <submittedName>
        <fullName evidence="2">Jg5138 protein</fullName>
    </submittedName>
</protein>
<dbReference type="Proteomes" id="UP000838756">
    <property type="component" value="Unassembled WGS sequence"/>
</dbReference>
<proteinExistence type="predicted"/>
<keyword evidence="3" id="KW-1185">Reference proteome</keyword>
<dbReference type="EMBL" id="CAKXAJ010025862">
    <property type="protein sequence ID" value="CAH2244787.1"/>
    <property type="molecule type" value="Genomic_DNA"/>
</dbReference>
<gene>
    <name evidence="2" type="primary">jg5138</name>
    <name evidence="2" type="ORF">PAEG_LOCUS20697</name>
</gene>
<feature type="region of interest" description="Disordered" evidence="1">
    <location>
        <begin position="67"/>
        <end position="86"/>
    </location>
</feature>
<name>A0A8S4S0H5_9NEOP</name>
<sequence>MPQRVTPILRRFLSKLLGGCSHLWGGSAKYQLEALDSVDRRARRIHHHHHHHFNQWTSTAGNRYIVESSTIHDPGSPASSGSQRLA</sequence>
<dbReference type="AlphaFoldDB" id="A0A8S4S0H5"/>
<accession>A0A8S4S0H5</accession>
<evidence type="ECO:0000256" key="1">
    <source>
        <dbReference type="SAM" id="MobiDB-lite"/>
    </source>
</evidence>
<dbReference type="OrthoDB" id="7480422at2759"/>
<evidence type="ECO:0000313" key="3">
    <source>
        <dbReference type="Proteomes" id="UP000838756"/>
    </source>
</evidence>
<evidence type="ECO:0000313" key="2">
    <source>
        <dbReference type="EMBL" id="CAH2244787.1"/>
    </source>
</evidence>
<reference evidence="2" key="1">
    <citation type="submission" date="2022-03" db="EMBL/GenBank/DDBJ databases">
        <authorList>
            <person name="Lindestad O."/>
        </authorList>
    </citation>
    <scope>NUCLEOTIDE SEQUENCE</scope>
</reference>
<organism evidence="2 3">
    <name type="scientific">Pararge aegeria aegeria</name>
    <dbReference type="NCBI Taxonomy" id="348720"/>
    <lineage>
        <taxon>Eukaryota</taxon>
        <taxon>Metazoa</taxon>
        <taxon>Ecdysozoa</taxon>
        <taxon>Arthropoda</taxon>
        <taxon>Hexapoda</taxon>
        <taxon>Insecta</taxon>
        <taxon>Pterygota</taxon>
        <taxon>Neoptera</taxon>
        <taxon>Endopterygota</taxon>
        <taxon>Lepidoptera</taxon>
        <taxon>Glossata</taxon>
        <taxon>Ditrysia</taxon>
        <taxon>Papilionoidea</taxon>
        <taxon>Nymphalidae</taxon>
        <taxon>Satyrinae</taxon>
        <taxon>Satyrini</taxon>
        <taxon>Parargina</taxon>
        <taxon>Pararge</taxon>
    </lineage>
</organism>
<comment type="caution">
    <text evidence="2">The sequence shown here is derived from an EMBL/GenBank/DDBJ whole genome shotgun (WGS) entry which is preliminary data.</text>
</comment>